<sequence length="68" mass="7731">MECSYCNCIFQVERCGKRTTNPRPDTCRSRPCHFPMKAGFKTVPAGTGTMEQWIPQGFIVSFSLLQLK</sequence>
<reference evidence="1 2" key="1">
    <citation type="journal article" date="2021" name="Hortic Res">
        <title>The domestication of Cucurbita argyrosperma as revealed by the genome of its wild relative.</title>
        <authorList>
            <person name="Barrera-Redondo J."/>
            <person name="Sanchez-de la Vega G."/>
            <person name="Aguirre-Liguori J.A."/>
            <person name="Castellanos-Morales G."/>
            <person name="Gutierrez-Guerrero Y.T."/>
            <person name="Aguirre-Dugua X."/>
            <person name="Aguirre-Planter E."/>
            <person name="Tenaillon M.I."/>
            <person name="Lira-Saade R."/>
            <person name="Eguiarte L.E."/>
        </authorList>
    </citation>
    <scope>NUCLEOTIDE SEQUENCE [LARGE SCALE GENOMIC DNA]</scope>
    <source>
        <strain evidence="1">JBR-2021</strain>
    </source>
</reference>
<name>A0AAV6N0S2_9ROSI</name>
<feature type="non-terminal residue" evidence="1">
    <location>
        <position position="1"/>
    </location>
</feature>
<evidence type="ECO:0000313" key="2">
    <source>
        <dbReference type="Proteomes" id="UP000685013"/>
    </source>
</evidence>
<proteinExistence type="predicted"/>
<accession>A0AAV6N0S2</accession>
<gene>
    <name evidence="1" type="ORF">SDJN03_14967</name>
</gene>
<keyword evidence="2" id="KW-1185">Reference proteome</keyword>
<organism evidence="1 2">
    <name type="scientific">Cucurbita argyrosperma subsp. sororia</name>
    <dbReference type="NCBI Taxonomy" id="37648"/>
    <lineage>
        <taxon>Eukaryota</taxon>
        <taxon>Viridiplantae</taxon>
        <taxon>Streptophyta</taxon>
        <taxon>Embryophyta</taxon>
        <taxon>Tracheophyta</taxon>
        <taxon>Spermatophyta</taxon>
        <taxon>Magnoliopsida</taxon>
        <taxon>eudicotyledons</taxon>
        <taxon>Gunneridae</taxon>
        <taxon>Pentapetalae</taxon>
        <taxon>rosids</taxon>
        <taxon>fabids</taxon>
        <taxon>Cucurbitales</taxon>
        <taxon>Cucurbitaceae</taxon>
        <taxon>Cucurbiteae</taxon>
        <taxon>Cucurbita</taxon>
    </lineage>
</organism>
<dbReference type="Proteomes" id="UP000685013">
    <property type="component" value="Chromosome 10"/>
</dbReference>
<comment type="caution">
    <text evidence="1">The sequence shown here is derived from an EMBL/GenBank/DDBJ whole genome shotgun (WGS) entry which is preliminary data.</text>
</comment>
<protein>
    <submittedName>
        <fullName evidence="1">Uncharacterized protein</fullName>
    </submittedName>
</protein>
<dbReference type="EMBL" id="JAGKQH010000010">
    <property type="protein sequence ID" value="KAG6589544.1"/>
    <property type="molecule type" value="Genomic_DNA"/>
</dbReference>
<dbReference type="AlphaFoldDB" id="A0AAV6N0S2"/>
<evidence type="ECO:0000313" key="1">
    <source>
        <dbReference type="EMBL" id="KAG6589544.1"/>
    </source>
</evidence>